<feature type="non-terminal residue" evidence="2">
    <location>
        <position position="1"/>
    </location>
</feature>
<feature type="compositionally biased region" description="Basic residues" evidence="1">
    <location>
        <begin position="577"/>
        <end position="597"/>
    </location>
</feature>
<feature type="non-terminal residue" evidence="2">
    <location>
        <position position="658"/>
    </location>
</feature>
<protein>
    <submittedName>
        <fullName evidence="2">Multimodular transpeptidase-transglycosylase</fullName>
        <ecNumber evidence="2">2.4.1.129</ecNumber>
        <ecNumber evidence="2">3.4.-.-</ecNumber>
    </submittedName>
</protein>
<dbReference type="EC" id="2.4.1.129" evidence="2"/>
<keyword evidence="2" id="KW-0378">Hydrolase</keyword>
<gene>
    <name evidence="2" type="ORF">AVDCRST_MAG16-2520</name>
</gene>
<feature type="compositionally biased region" description="Low complexity" evidence="1">
    <location>
        <begin position="40"/>
        <end position="49"/>
    </location>
</feature>
<feature type="compositionally biased region" description="Low complexity" evidence="1">
    <location>
        <begin position="1"/>
        <end position="12"/>
    </location>
</feature>
<feature type="compositionally biased region" description="Basic and acidic residues" evidence="1">
    <location>
        <begin position="448"/>
        <end position="463"/>
    </location>
</feature>
<reference evidence="2" key="1">
    <citation type="submission" date="2020-02" db="EMBL/GenBank/DDBJ databases">
        <authorList>
            <person name="Meier V. D."/>
        </authorList>
    </citation>
    <scope>NUCLEOTIDE SEQUENCE</scope>
    <source>
        <strain evidence="2">AVDCRST_MAG16</strain>
    </source>
</reference>
<dbReference type="EC" id="3.4.-.-" evidence="2"/>
<feature type="compositionally biased region" description="Basic residues" evidence="1">
    <location>
        <begin position="464"/>
        <end position="488"/>
    </location>
</feature>
<keyword evidence="2" id="KW-0328">Glycosyltransferase</keyword>
<evidence type="ECO:0000313" key="2">
    <source>
        <dbReference type="EMBL" id="CAA9354226.1"/>
    </source>
</evidence>
<sequence>GCCPWTARRPGTAGAGPRRGGRRHDLRRRAARRPARRARGPAGAQARPAARGRRHAVRADPAHPAAGGPARRLDPGRRAPGDHLGGGRPVPRPPRRRPARDAARGVPRPHRRAPPGRLDDHAAVRQERLRRQRADLRPQDPRGLGRRAPRAAQEQGRDPHRLPQRAVPRQQHLRRAGGLPLLLRRRRAGARPRGAGGGRPARPGRGARPRLDARRHRAGAVGVEPGARLRAGQGPAEVHAQPDGRGRPHHLAAGERGVPPGGRRRPEAGDAAGAAEHRAGVRRHRDRPAARAVRRRPRPARPRRPARAHGARHRPAGGRHPRRPRGAARRRRPAGRGRRRRHQQRRRHGDDDAAAAAGAGRCRGRHGLHAGRLQPRHERAPPGRLDHQALRARRRPRAGPHARHPTGRPGLRHHRRLPLLQRRRRGRQQRADDAAAGAAALGQHRLRPARDRGRARPRQAADARRRRRRRRGRLRHRAHVLRPRHHRAGQPAVDGERLRDAHERRRPRRPALAARGPRRRRAAAERPAGAAGAGAPGAARARRRAGRRGDVGRHRARRHRPRCPAGLPGVGQDGHHAGQHQRLVHRLLPRGPRRLHHRVDGLRRRALHRRPHPLLRRHGGRQRRRPGLRRHAPRADLRPHVGAPGGGRGPPRRRTHRL</sequence>
<feature type="compositionally biased region" description="Basic and acidic residues" evidence="1">
    <location>
        <begin position="71"/>
        <end position="81"/>
    </location>
</feature>
<feature type="compositionally biased region" description="Basic and acidic residues" evidence="1">
    <location>
        <begin position="117"/>
        <end position="140"/>
    </location>
</feature>
<dbReference type="AlphaFoldDB" id="A0A6J4MG11"/>
<feature type="compositionally biased region" description="Basic and acidic residues" evidence="1">
    <location>
        <begin position="375"/>
        <end position="389"/>
    </location>
</feature>
<keyword evidence="2" id="KW-0808">Transferase</keyword>
<evidence type="ECO:0000256" key="1">
    <source>
        <dbReference type="SAM" id="MobiDB-lite"/>
    </source>
</evidence>
<name>A0A6J4MG11_9ACTN</name>
<feature type="compositionally biased region" description="Low complexity" evidence="1">
    <location>
        <begin position="434"/>
        <end position="443"/>
    </location>
</feature>
<dbReference type="EMBL" id="CADCUE010000239">
    <property type="protein sequence ID" value="CAA9354226.1"/>
    <property type="molecule type" value="Genomic_DNA"/>
</dbReference>
<feature type="compositionally biased region" description="Basic residues" evidence="1">
    <location>
        <begin position="19"/>
        <end position="39"/>
    </location>
</feature>
<dbReference type="GO" id="GO:0016787">
    <property type="term" value="F:hydrolase activity"/>
    <property type="evidence" value="ECO:0007669"/>
    <property type="project" value="UniProtKB-KW"/>
</dbReference>
<organism evidence="2">
    <name type="scientific">uncultured Frankineae bacterium</name>
    <dbReference type="NCBI Taxonomy" id="437475"/>
    <lineage>
        <taxon>Bacteria</taxon>
        <taxon>Bacillati</taxon>
        <taxon>Actinomycetota</taxon>
        <taxon>Actinomycetes</taxon>
        <taxon>Frankiales</taxon>
        <taxon>environmental samples</taxon>
    </lineage>
</organism>
<proteinExistence type="predicted"/>
<feature type="compositionally biased region" description="Basic residues" evidence="1">
    <location>
        <begin position="604"/>
        <end position="632"/>
    </location>
</feature>
<accession>A0A6J4MG11</accession>
<feature type="compositionally biased region" description="Basic residues" evidence="1">
    <location>
        <begin position="205"/>
        <end position="218"/>
    </location>
</feature>
<feature type="compositionally biased region" description="Basic residues" evidence="1">
    <location>
        <begin position="390"/>
        <end position="428"/>
    </location>
</feature>
<feature type="compositionally biased region" description="Basic and acidic residues" evidence="1">
    <location>
        <begin position="494"/>
        <end position="503"/>
    </location>
</feature>
<feature type="region of interest" description="Disordered" evidence="1">
    <location>
        <begin position="1"/>
        <end position="658"/>
    </location>
</feature>
<feature type="compositionally biased region" description="Basic residues" evidence="1">
    <location>
        <begin position="280"/>
        <end position="347"/>
    </location>
</feature>
<dbReference type="GO" id="GO:0016757">
    <property type="term" value="F:glycosyltransferase activity"/>
    <property type="evidence" value="ECO:0007669"/>
    <property type="project" value="UniProtKB-KW"/>
</dbReference>